<protein>
    <submittedName>
        <fullName evidence="4">GNAT family N-acetyltransferase</fullName>
    </submittedName>
</protein>
<dbReference type="RefSeq" id="WP_185131613.1">
    <property type="nucleotide sequence ID" value="NZ_JACJVO010000031.1"/>
</dbReference>
<dbReference type="GO" id="GO:0016747">
    <property type="term" value="F:acyltransferase activity, transferring groups other than amino-acyl groups"/>
    <property type="evidence" value="ECO:0007669"/>
    <property type="project" value="InterPro"/>
</dbReference>
<evidence type="ECO:0000256" key="1">
    <source>
        <dbReference type="ARBA" id="ARBA00022679"/>
    </source>
</evidence>
<dbReference type="CDD" id="cd04301">
    <property type="entry name" value="NAT_SF"/>
    <property type="match status" value="2"/>
</dbReference>
<gene>
    <name evidence="4" type="ORF">H7C18_23860</name>
</gene>
<reference evidence="4 5" key="1">
    <citation type="submission" date="2020-08" db="EMBL/GenBank/DDBJ databases">
        <title>Cohnella phylogeny.</title>
        <authorList>
            <person name="Dunlap C."/>
        </authorList>
    </citation>
    <scope>NUCLEOTIDE SEQUENCE [LARGE SCALE GENOMIC DNA]</scope>
    <source>
        <strain evidence="4 5">CBP 2801</strain>
    </source>
</reference>
<organism evidence="4 5">
    <name type="scientific">Cohnella zeiphila</name>
    <dbReference type="NCBI Taxonomy" id="2761120"/>
    <lineage>
        <taxon>Bacteria</taxon>
        <taxon>Bacillati</taxon>
        <taxon>Bacillota</taxon>
        <taxon>Bacilli</taxon>
        <taxon>Bacillales</taxon>
        <taxon>Paenibacillaceae</taxon>
        <taxon>Cohnella</taxon>
    </lineage>
</organism>
<dbReference type="SUPFAM" id="SSF55729">
    <property type="entry name" value="Acyl-CoA N-acyltransferases (Nat)"/>
    <property type="match status" value="2"/>
</dbReference>
<evidence type="ECO:0000313" key="5">
    <source>
        <dbReference type="Proteomes" id="UP000564644"/>
    </source>
</evidence>
<evidence type="ECO:0000256" key="2">
    <source>
        <dbReference type="ARBA" id="ARBA00023315"/>
    </source>
</evidence>
<dbReference type="InterPro" id="IPR013653">
    <property type="entry name" value="GCN5-like_dom"/>
</dbReference>
<sequence length="283" mass="32426">MNLSDIRYERLRKKDYPTAKELLSYDAGAGEDILRVLAKEPELFVAAFLKDRFVALAQVNEPAPQTYLTVFVHPQLRRQGIGSAMVKYAENELRAGGAQKIRSSFRAGDPSSAEFARKHGYERAFSSAYMQRTGGFFPLEELPVRPYADDDYPASQSMYAKAFHEMRVRVGGFPDSVIARPSEKERREWNEDAEDRFVYELDGEIIAYSHISGNELSSVSVRTDFQGRGIGRKFVPYLCNEIYRRGHSTVNLWCVVGNYARDLYDSLGFQENYKMDFMRKTLI</sequence>
<dbReference type="InterPro" id="IPR000182">
    <property type="entry name" value="GNAT_dom"/>
</dbReference>
<name>A0A7X0SS93_9BACL</name>
<evidence type="ECO:0000313" key="4">
    <source>
        <dbReference type="EMBL" id="MBB6733965.1"/>
    </source>
</evidence>
<feature type="domain" description="N-acetyltransferase" evidence="3">
    <location>
        <begin position="6"/>
        <end position="143"/>
    </location>
</feature>
<accession>A0A7X0SS93</accession>
<dbReference type="Proteomes" id="UP000564644">
    <property type="component" value="Unassembled WGS sequence"/>
</dbReference>
<proteinExistence type="predicted"/>
<dbReference type="Gene3D" id="3.40.630.30">
    <property type="match status" value="2"/>
</dbReference>
<comment type="caution">
    <text evidence="4">The sequence shown here is derived from an EMBL/GenBank/DDBJ whole genome shotgun (WGS) entry which is preliminary data.</text>
</comment>
<dbReference type="AlphaFoldDB" id="A0A7X0SS93"/>
<dbReference type="Pfam" id="PF08445">
    <property type="entry name" value="FR47"/>
    <property type="match status" value="1"/>
</dbReference>
<dbReference type="EMBL" id="JACJVO010000031">
    <property type="protein sequence ID" value="MBB6733965.1"/>
    <property type="molecule type" value="Genomic_DNA"/>
</dbReference>
<dbReference type="PANTHER" id="PTHR43877">
    <property type="entry name" value="AMINOALKYLPHOSPHONATE N-ACETYLTRANSFERASE-RELATED-RELATED"/>
    <property type="match status" value="1"/>
</dbReference>
<keyword evidence="2" id="KW-0012">Acyltransferase</keyword>
<feature type="domain" description="N-acetyltransferase" evidence="3">
    <location>
        <begin position="142"/>
        <end position="283"/>
    </location>
</feature>
<dbReference type="InterPro" id="IPR050832">
    <property type="entry name" value="Bact_Acetyltransf"/>
</dbReference>
<keyword evidence="1 4" id="KW-0808">Transferase</keyword>
<dbReference type="Pfam" id="PF00583">
    <property type="entry name" value="Acetyltransf_1"/>
    <property type="match status" value="1"/>
</dbReference>
<dbReference type="PROSITE" id="PS51186">
    <property type="entry name" value="GNAT"/>
    <property type="match status" value="2"/>
</dbReference>
<dbReference type="InterPro" id="IPR016181">
    <property type="entry name" value="Acyl_CoA_acyltransferase"/>
</dbReference>
<evidence type="ECO:0000259" key="3">
    <source>
        <dbReference type="PROSITE" id="PS51186"/>
    </source>
</evidence>
<keyword evidence="5" id="KW-1185">Reference proteome</keyword>
<dbReference type="PANTHER" id="PTHR43877:SF1">
    <property type="entry name" value="ACETYLTRANSFERASE"/>
    <property type="match status" value="1"/>
</dbReference>